<feature type="signal peptide" evidence="2">
    <location>
        <begin position="1"/>
        <end position="30"/>
    </location>
</feature>
<protein>
    <recommendedName>
        <fullName evidence="5">Tetratricopeptide repeat-containing protein</fullName>
    </recommendedName>
</protein>
<evidence type="ECO:0000256" key="1">
    <source>
        <dbReference type="SAM" id="MobiDB-lite"/>
    </source>
</evidence>
<dbReference type="InterPro" id="IPR019734">
    <property type="entry name" value="TPR_rpt"/>
</dbReference>
<dbReference type="InterPro" id="IPR011990">
    <property type="entry name" value="TPR-like_helical_dom_sf"/>
</dbReference>
<gene>
    <name evidence="3" type="ORF">SAMN06297358_4219</name>
</gene>
<dbReference type="AlphaFoldDB" id="A0A286AF24"/>
<accession>A0A286AF24</accession>
<feature type="chain" id="PRO_5013148825" description="Tetratricopeptide repeat-containing protein" evidence="2">
    <location>
        <begin position="31"/>
        <end position="1003"/>
    </location>
</feature>
<dbReference type="Gene3D" id="1.25.40.10">
    <property type="entry name" value="Tetratricopeptide repeat domain"/>
    <property type="match status" value="3"/>
</dbReference>
<organism evidence="3 4">
    <name type="scientific">Pedobacter xixiisoli</name>
    <dbReference type="NCBI Taxonomy" id="1476464"/>
    <lineage>
        <taxon>Bacteria</taxon>
        <taxon>Pseudomonadati</taxon>
        <taxon>Bacteroidota</taxon>
        <taxon>Sphingobacteriia</taxon>
        <taxon>Sphingobacteriales</taxon>
        <taxon>Sphingobacteriaceae</taxon>
        <taxon>Pedobacter</taxon>
    </lineage>
</organism>
<dbReference type="Proteomes" id="UP000219281">
    <property type="component" value="Unassembled WGS sequence"/>
</dbReference>
<name>A0A286AF24_9SPHI</name>
<dbReference type="SUPFAM" id="SSF48452">
    <property type="entry name" value="TPR-like"/>
    <property type="match status" value="1"/>
</dbReference>
<evidence type="ECO:0000256" key="2">
    <source>
        <dbReference type="SAM" id="SignalP"/>
    </source>
</evidence>
<evidence type="ECO:0000313" key="3">
    <source>
        <dbReference type="EMBL" id="SOD20496.1"/>
    </source>
</evidence>
<dbReference type="PROSITE" id="PS51257">
    <property type="entry name" value="PROKAR_LIPOPROTEIN"/>
    <property type="match status" value="1"/>
</dbReference>
<evidence type="ECO:0000313" key="4">
    <source>
        <dbReference type="Proteomes" id="UP000219281"/>
    </source>
</evidence>
<dbReference type="OrthoDB" id="1522549at2"/>
<feature type="compositionally biased region" description="Polar residues" evidence="1">
    <location>
        <begin position="487"/>
        <end position="504"/>
    </location>
</feature>
<dbReference type="SMART" id="SM00028">
    <property type="entry name" value="TPR"/>
    <property type="match status" value="5"/>
</dbReference>
<keyword evidence="4" id="KW-1185">Reference proteome</keyword>
<keyword evidence="2" id="KW-0732">Signal</keyword>
<sequence>MNTYRKHLTSATLCSLLLALILGCSSQKDTAVNRKLQNLSARYNLIYNSNVLLDEYLEGVNQSRKDNFDNFLPLYHAPAIADAATTAGTKIKELDEVDQKARTIIAEKNVSNYIDDAYILLGKTNFFQGKYYNAQAYFDYVASAYQKNHKVYLNALNWKARSFIELDDLENAEKVLDTVIMELDSVKRQKSEPLATLAQINILQENDKLAIEYLEKALKAGPTSLNKLRWTYTLAQLYESEKEYEKSLAAYRKIEKSNAAFDMYFNAKLSRIRITENLNGKEFDRKLALNKLLKDDKNADFKDQIYYEIAEDYYAGNDYGKAEEFYNLSVKNSTVNNTQKALSYLKIADLNFKHYSDYVTAKLYYDSTALTLPKTNPLYNSIVNKAQNLAYLQERYETINLQDTLQKIALLSSTDRPIALNNYFAALESKTVTNTNASTDAGTTGRANVNYQSQTGSSFYFANSNAISRGFNEFKRRWGNRKLAPNWRQSTKSQQNQPDMTSPTDAGPGALPSNPDEVAATAPKASNKATAYLDSIPLTPAQLEASNQKIIGAYLDMGSFYQQVLNDKPEAIKTYQTLLKRFPNNGKLDMVYYSLYLAYRGTDNTKANEYKNLVLSNFPNSVFAKTILDPNFSAKQNELEATLNREYESIFNKLQDKDFKSVIADATSIGQRFPGHNMEPQYDYLKAIAVGRTQNVDYLITAFKEITEKHKTDRLIKPLVDQHLLYINAHLAEFKKRKIALISYDPNELPFAENKTGIRLNEPIIANVIDPTGKKKFTQPAPPPVKQPVVEKPVEKPIEKPIVKKPEEKPVVKEIKKDTVIAKTPTVEPKKDTVVTPPIIAKKDSVIIPPIVKKDTIANPIVISKPIDTVAKPIAKPEPVKETLFNPASSSNYYYVVAVNDASLSVSTSRFGIGQFNRATYAGTNLRHQLKELDQDQLILVGDFGSVSDVKEYQQNIKSQLGRIIKIPAANYTTFAISKENLEKITNRDTLERYIRYISNNEL</sequence>
<dbReference type="RefSeq" id="WP_138765870.1">
    <property type="nucleotide sequence ID" value="NZ_OCMT01000005.1"/>
</dbReference>
<proteinExistence type="predicted"/>
<reference evidence="4" key="1">
    <citation type="submission" date="2017-09" db="EMBL/GenBank/DDBJ databases">
        <authorList>
            <person name="Varghese N."/>
            <person name="Submissions S."/>
        </authorList>
    </citation>
    <scope>NUCLEOTIDE SEQUENCE [LARGE SCALE GENOMIC DNA]</scope>
    <source>
        <strain evidence="4">CGMCC 1.12803</strain>
    </source>
</reference>
<feature type="region of interest" description="Disordered" evidence="1">
    <location>
        <begin position="482"/>
        <end position="523"/>
    </location>
</feature>
<evidence type="ECO:0008006" key="5">
    <source>
        <dbReference type="Google" id="ProtNLM"/>
    </source>
</evidence>
<dbReference type="EMBL" id="OCMT01000005">
    <property type="protein sequence ID" value="SOD20496.1"/>
    <property type="molecule type" value="Genomic_DNA"/>
</dbReference>